<keyword evidence="2" id="KW-1185">Reference proteome</keyword>
<dbReference type="InterPro" id="IPR036280">
    <property type="entry name" value="Multihaem_cyt_sf"/>
</dbReference>
<reference evidence="1 2" key="1">
    <citation type="submission" date="2015-09" db="EMBL/GenBank/DDBJ databases">
        <title>Host preference determinants of Valsa canker pathogens revealed by comparative genomics.</title>
        <authorList>
            <person name="Yin Z."/>
            <person name="Huang L."/>
        </authorList>
    </citation>
    <scope>NUCLEOTIDE SEQUENCE [LARGE SCALE GENOMIC DNA]</scope>
    <source>
        <strain evidence="1 2">03-1</strain>
    </source>
</reference>
<gene>
    <name evidence="1" type="ORF">VMCG_06772</name>
</gene>
<dbReference type="SUPFAM" id="SSF48695">
    <property type="entry name" value="Multiheme cytochromes"/>
    <property type="match status" value="1"/>
</dbReference>
<dbReference type="AlphaFoldDB" id="A0A423W5N7"/>
<sequence>MSEQTMPDYEGGLIALTQISKAASSECEGQAIICIWICHNGCGICTYLLKDDEAPEEYTNLMFDCTNCHTPPRRYFTFYPVEPERVNDKLTVTINFHRFVWHVAEKKVGIQLPWEKDLDGERVVCNNCHTEVTSISEILTRVNAQRYSLIRGLKIIEEYSGTGNDPRDADLHS</sequence>
<organism evidence="1 2">
    <name type="scientific">Cytospora schulzeri</name>
    <dbReference type="NCBI Taxonomy" id="448051"/>
    <lineage>
        <taxon>Eukaryota</taxon>
        <taxon>Fungi</taxon>
        <taxon>Dikarya</taxon>
        <taxon>Ascomycota</taxon>
        <taxon>Pezizomycotina</taxon>
        <taxon>Sordariomycetes</taxon>
        <taxon>Sordariomycetidae</taxon>
        <taxon>Diaporthales</taxon>
        <taxon>Cytosporaceae</taxon>
        <taxon>Cytospora</taxon>
    </lineage>
</organism>
<dbReference type="EMBL" id="LKEA01000025">
    <property type="protein sequence ID" value="ROV98663.1"/>
    <property type="molecule type" value="Genomic_DNA"/>
</dbReference>
<comment type="caution">
    <text evidence="1">The sequence shown here is derived from an EMBL/GenBank/DDBJ whole genome shotgun (WGS) entry which is preliminary data.</text>
</comment>
<proteinExistence type="predicted"/>
<accession>A0A423W5N7</accession>
<evidence type="ECO:0000313" key="2">
    <source>
        <dbReference type="Proteomes" id="UP000283895"/>
    </source>
</evidence>
<dbReference type="Proteomes" id="UP000283895">
    <property type="component" value="Unassembled WGS sequence"/>
</dbReference>
<protein>
    <submittedName>
        <fullName evidence="1">Uncharacterized protein</fullName>
    </submittedName>
</protein>
<evidence type="ECO:0000313" key="1">
    <source>
        <dbReference type="EMBL" id="ROV98663.1"/>
    </source>
</evidence>
<name>A0A423W5N7_9PEZI</name>